<accession>A0AA88KXD3</accession>
<dbReference type="AlphaFoldDB" id="A0AA88KXD3"/>
<dbReference type="EMBL" id="JAVRJZ010000019">
    <property type="protein sequence ID" value="KAK2707772.1"/>
    <property type="molecule type" value="Genomic_DNA"/>
</dbReference>
<name>A0AA88KXD3_ARTSF</name>
<sequence>MTSHAQTMTSAITKILTAVTPSHGRTPTMTTVKNATTTPVTAASSCTSIMTATATNATNTTTQILELPTLIVHRLLAPRLLPLLLLQMKHLLHVYSPIIIAVTTATPGRGRNPTTTPAAIFTTFTKTNPNQTTTDAVFTRAIPIPQLLLP</sequence>
<gene>
    <name evidence="1" type="ORF">QYM36_015467</name>
</gene>
<evidence type="ECO:0000313" key="1">
    <source>
        <dbReference type="EMBL" id="KAK2707772.1"/>
    </source>
</evidence>
<protein>
    <submittedName>
        <fullName evidence="1">Uncharacterized protein</fullName>
    </submittedName>
</protein>
<proteinExistence type="predicted"/>
<comment type="caution">
    <text evidence="1">The sequence shown here is derived from an EMBL/GenBank/DDBJ whole genome shotgun (WGS) entry which is preliminary data.</text>
</comment>
<organism evidence="1 2">
    <name type="scientific">Artemia franciscana</name>
    <name type="common">Brine shrimp</name>
    <name type="synonym">Artemia sanfranciscana</name>
    <dbReference type="NCBI Taxonomy" id="6661"/>
    <lineage>
        <taxon>Eukaryota</taxon>
        <taxon>Metazoa</taxon>
        <taxon>Ecdysozoa</taxon>
        <taxon>Arthropoda</taxon>
        <taxon>Crustacea</taxon>
        <taxon>Branchiopoda</taxon>
        <taxon>Anostraca</taxon>
        <taxon>Artemiidae</taxon>
        <taxon>Artemia</taxon>
    </lineage>
</organism>
<reference evidence="1" key="1">
    <citation type="submission" date="2023-07" db="EMBL/GenBank/DDBJ databases">
        <title>Chromosome-level genome assembly of Artemia franciscana.</title>
        <authorList>
            <person name="Jo E."/>
        </authorList>
    </citation>
    <scope>NUCLEOTIDE SEQUENCE</scope>
    <source>
        <tissue evidence="1">Whole body</tissue>
    </source>
</reference>
<evidence type="ECO:0000313" key="2">
    <source>
        <dbReference type="Proteomes" id="UP001187531"/>
    </source>
</evidence>
<dbReference type="Proteomes" id="UP001187531">
    <property type="component" value="Unassembled WGS sequence"/>
</dbReference>
<keyword evidence="2" id="KW-1185">Reference proteome</keyword>